<keyword evidence="3" id="KW-1185">Reference proteome</keyword>
<dbReference type="Proteomes" id="UP000596661">
    <property type="component" value="Chromosome 3"/>
</dbReference>
<dbReference type="EMBL" id="UZAU01000269">
    <property type="status" value="NOT_ANNOTATED_CDS"/>
    <property type="molecule type" value="Genomic_DNA"/>
</dbReference>
<reference evidence="2" key="2">
    <citation type="submission" date="2021-03" db="UniProtKB">
        <authorList>
            <consortium name="EnsemblPlants"/>
        </authorList>
    </citation>
    <scope>IDENTIFICATION</scope>
</reference>
<keyword evidence="1" id="KW-1133">Transmembrane helix</keyword>
<sequence length="66" mass="7561">MVKDRLGLINIFGFKQYRFQSSVAGFTKCMKLTSSLKMASLHLFIFFSLFGVPYPMNNIKGSQIFD</sequence>
<accession>A0A803QZL4</accession>
<evidence type="ECO:0000313" key="3">
    <source>
        <dbReference type="Proteomes" id="UP000596661"/>
    </source>
</evidence>
<keyword evidence="1" id="KW-0472">Membrane</keyword>
<name>A0A803QZL4_CANSA</name>
<organism evidence="2 3">
    <name type="scientific">Cannabis sativa</name>
    <name type="common">Hemp</name>
    <name type="synonym">Marijuana</name>
    <dbReference type="NCBI Taxonomy" id="3483"/>
    <lineage>
        <taxon>Eukaryota</taxon>
        <taxon>Viridiplantae</taxon>
        <taxon>Streptophyta</taxon>
        <taxon>Embryophyta</taxon>
        <taxon>Tracheophyta</taxon>
        <taxon>Spermatophyta</taxon>
        <taxon>Magnoliopsida</taxon>
        <taxon>eudicotyledons</taxon>
        <taxon>Gunneridae</taxon>
        <taxon>Pentapetalae</taxon>
        <taxon>rosids</taxon>
        <taxon>fabids</taxon>
        <taxon>Rosales</taxon>
        <taxon>Cannabaceae</taxon>
        <taxon>Cannabis</taxon>
    </lineage>
</organism>
<gene>
    <name evidence="2" type="primary">LOC115711513</name>
</gene>
<keyword evidence="1" id="KW-0812">Transmembrane</keyword>
<proteinExistence type="predicted"/>
<feature type="transmembrane region" description="Helical" evidence="1">
    <location>
        <begin position="38"/>
        <end position="56"/>
    </location>
</feature>
<dbReference type="AlphaFoldDB" id="A0A803QZL4"/>
<dbReference type="EnsemblPlants" id="novel_model_3300_5bd9a17a.1.5bd9b138">
    <property type="protein sequence ID" value="cds.novel_model_3300_5bd9a17a.1.5bd9b138"/>
    <property type="gene ID" value="novel_gene_1750_5bd9a17a"/>
</dbReference>
<evidence type="ECO:0000256" key="1">
    <source>
        <dbReference type="SAM" id="Phobius"/>
    </source>
</evidence>
<reference evidence="2" key="1">
    <citation type="submission" date="2018-11" db="EMBL/GenBank/DDBJ databases">
        <authorList>
            <person name="Grassa J C."/>
        </authorList>
    </citation>
    <scope>NUCLEOTIDE SEQUENCE [LARGE SCALE GENOMIC DNA]</scope>
</reference>
<protein>
    <submittedName>
        <fullName evidence="2">Uncharacterized protein</fullName>
    </submittedName>
</protein>
<dbReference type="Gramene" id="novel_model_3300_5bd9a17a.1.5bd9b138">
    <property type="protein sequence ID" value="cds.novel_model_3300_5bd9a17a.1.5bd9b138"/>
    <property type="gene ID" value="novel_gene_1750_5bd9a17a"/>
</dbReference>
<evidence type="ECO:0000313" key="2">
    <source>
        <dbReference type="EnsemblPlants" id="cds.novel_model_3300_5bd9a17a.1.5bd9b138"/>
    </source>
</evidence>